<comment type="caution">
    <text evidence="1">The sequence shown here is derived from an EMBL/GenBank/DDBJ whole genome shotgun (WGS) entry which is preliminary data.</text>
</comment>
<gene>
    <name evidence="1" type="ORF">M9Y10_002736</name>
</gene>
<dbReference type="InterPro" id="IPR032675">
    <property type="entry name" value="LRR_dom_sf"/>
</dbReference>
<reference evidence="1 2" key="1">
    <citation type="submission" date="2024-04" db="EMBL/GenBank/DDBJ databases">
        <title>Tritrichomonas musculus Genome.</title>
        <authorList>
            <person name="Alves-Ferreira E."/>
            <person name="Grigg M."/>
            <person name="Lorenzi H."/>
            <person name="Galac M."/>
        </authorList>
    </citation>
    <scope>NUCLEOTIDE SEQUENCE [LARGE SCALE GENOMIC DNA]</scope>
    <source>
        <strain evidence="1 2">EAF2021</strain>
    </source>
</reference>
<dbReference type="Proteomes" id="UP001470230">
    <property type="component" value="Unassembled WGS sequence"/>
</dbReference>
<sequence length="607" mass="69492">MYGGGNFYLFFKNMKYAVPDHFLEVVKSPEVFQCLLHNRIYIVKSDIKDAAFISFINYACYGNIPYIDHYSIEDYKKINVEFGMMKDLIDIAVKGVRPIPEGPIFNPEVRYGFSKNLLLTKDHKITKEFLDAYNNELHMSFEEEILPIPIRVGEYVYNLDDINHTAFIVDCLCISDDILVPTSFKLNGQTFYVSKIMGYSFRNVTNGKNIKFGNDSHVTTIEKNAFVDSSIEKIILPESITTLEVGWCYGAYKLNNVFVAGKNKLFNNYQWNDMNFLLYKSDQSNFDTIVFAPRSVEVFNVPPFIKKITPFAFFNCNNLSEVIPSKNTVLNTIEEYGFAGSSLKNLIVPQSVIKIEDCSFFNCYNLESVLFEDGSIAERIGKFAFYNCKFNYINIPESVEELDDGAFCECINLTSIDNDDYSSIKSFGSFVIYNTKVNTLYLGNKFQLYKPLWLFGANNLQIIKVISNNMLFRTVADCLYEETTNKELKLIFAARNQKIILIPSIVNEIGPFAFYNCKDAENIILPCTVEKIGHSAFMNCNFPEIELPKRIKEIDDYAFSSNNNLKNVKFASKAKGRIVENVLIPNSVKNVGKNIFSFCPKLQKNDK</sequence>
<accession>A0ABR2LAT4</accession>
<protein>
    <submittedName>
        <fullName evidence="1">Uncharacterized protein</fullName>
    </submittedName>
</protein>
<keyword evidence="2" id="KW-1185">Reference proteome</keyword>
<dbReference type="Pfam" id="PF13306">
    <property type="entry name" value="LRR_5"/>
    <property type="match status" value="4"/>
</dbReference>
<organism evidence="1 2">
    <name type="scientific">Tritrichomonas musculus</name>
    <dbReference type="NCBI Taxonomy" id="1915356"/>
    <lineage>
        <taxon>Eukaryota</taxon>
        <taxon>Metamonada</taxon>
        <taxon>Parabasalia</taxon>
        <taxon>Tritrichomonadida</taxon>
        <taxon>Tritrichomonadidae</taxon>
        <taxon>Tritrichomonas</taxon>
    </lineage>
</organism>
<dbReference type="PANTHER" id="PTHR45661:SF3">
    <property type="entry name" value="IG-LIKE DOMAIN-CONTAINING PROTEIN"/>
    <property type="match status" value="1"/>
</dbReference>
<proteinExistence type="predicted"/>
<dbReference type="InterPro" id="IPR026906">
    <property type="entry name" value="LRR_5"/>
</dbReference>
<evidence type="ECO:0000313" key="2">
    <source>
        <dbReference type="Proteomes" id="UP001470230"/>
    </source>
</evidence>
<dbReference type="Gene3D" id="3.80.10.10">
    <property type="entry name" value="Ribonuclease Inhibitor"/>
    <property type="match status" value="2"/>
</dbReference>
<dbReference type="EMBL" id="JAPFFF010000001">
    <property type="protein sequence ID" value="KAK8900409.1"/>
    <property type="molecule type" value="Genomic_DNA"/>
</dbReference>
<dbReference type="SUPFAM" id="SSF52058">
    <property type="entry name" value="L domain-like"/>
    <property type="match status" value="1"/>
</dbReference>
<dbReference type="PANTHER" id="PTHR45661">
    <property type="entry name" value="SURFACE ANTIGEN"/>
    <property type="match status" value="1"/>
</dbReference>
<evidence type="ECO:0000313" key="1">
    <source>
        <dbReference type="EMBL" id="KAK8900409.1"/>
    </source>
</evidence>
<dbReference type="InterPro" id="IPR053139">
    <property type="entry name" value="Surface_bspA-like"/>
</dbReference>
<name>A0ABR2LAT4_9EUKA</name>